<protein>
    <submittedName>
        <fullName evidence="2">Heterokaryon incompatibility protein-domain-containing protein</fullName>
    </submittedName>
</protein>
<keyword evidence="3" id="KW-1185">Reference proteome</keyword>
<feature type="domain" description="Heterokaryon incompatibility" evidence="1">
    <location>
        <begin position="63"/>
        <end position="217"/>
    </location>
</feature>
<dbReference type="AlphaFoldDB" id="A0A6A5ZTU7"/>
<dbReference type="InterPro" id="IPR052895">
    <property type="entry name" value="HetReg/Transcr_Mod"/>
</dbReference>
<sequence length="594" mass="67552">MSDRVVDVDNPAGDRYQYGSLDQATEQIRLLSFDLTKPPPGRHENLHGDLIQIPLRSTECPAYYALSYLWNVPGPAGTLQINGQEISITHNLHRALVRVLSWLYAEARREEHTYIWADAVCINQRDDKEKSWQVGMMKDIFSHSRETLAYIGHDIEGAERAIVTLNTLADIGTLGLYGVTSFIHSQEKLLTSDVEDLESVKHLFQQRYFKRIWVFQEVVLSRRLRFLSNTGSINGNIVSKAVTTLQHAGIISIEHMNSRDPSLAWARLLDALSVPLGIREIMGNREVYRENHKRTILQLLSSKMVSDLEATQPIDHIYALLGLSSDAGELELQPDYTLSWGQAFARLTEALIKRHGMVALQTILILSLHTRVPDWPSWMPFWGRPALNLSSFSFDNSGHSWHLFSAARSTIQTPVIYGGPSRKPYLRFEAFHCGTVVTITPSEVSDALLSKAPRTAWYRAWANTLHKFFAEHYPEDDPAHLAYRFLRADVDWEFDSRTFRRIQEVVDDGTCSVMTMSEHANRCVFTSSDGRIGRAFDTIENGDQVWIIKGIEFPVILRQESEKSFSFVSDAYVQGIMDGEFLATNPECQYIELV</sequence>
<dbReference type="PANTHER" id="PTHR24148">
    <property type="entry name" value="ANKYRIN REPEAT DOMAIN-CONTAINING PROTEIN 39 HOMOLOG-RELATED"/>
    <property type="match status" value="1"/>
</dbReference>
<accession>A0A6A5ZTU7</accession>
<dbReference type="OrthoDB" id="2157530at2759"/>
<name>A0A6A5ZTU7_9PLEO</name>
<organism evidence="2 3">
    <name type="scientific">Lophiotrema nucula</name>
    <dbReference type="NCBI Taxonomy" id="690887"/>
    <lineage>
        <taxon>Eukaryota</taxon>
        <taxon>Fungi</taxon>
        <taxon>Dikarya</taxon>
        <taxon>Ascomycota</taxon>
        <taxon>Pezizomycotina</taxon>
        <taxon>Dothideomycetes</taxon>
        <taxon>Pleosporomycetidae</taxon>
        <taxon>Pleosporales</taxon>
        <taxon>Lophiotremataceae</taxon>
        <taxon>Lophiotrema</taxon>
    </lineage>
</organism>
<dbReference type="PANTHER" id="PTHR24148:SF64">
    <property type="entry name" value="HETEROKARYON INCOMPATIBILITY DOMAIN-CONTAINING PROTEIN"/>
    <property type="match status" value="1"/>
</dbReference>
<reference evidence="2" key="1">
    <citation type="journal article" date="2020" name="Stud. Mycol.">
        <title>101 Dothideomycetes genomes: a test case for predicting lifestyles and emergence of pathogens.</title>
        <authorList>
            <person name="Haridas S."/>
            <person name="Albert R."/>
            <person name="Binder M."/>
            <person name="Bloem J."/>
            <person name="Labutti K."/>
            <person name="Salamov A."/>
            <person name="Andreopoulos B."/>
            <person name="Baker S."/>
            <person name="Barry K."/>
            <person name="Bills G."/>
            <person name="Bluhm B."/>
            <person name="Cannon C."/>
            <person name="Castanera R."/>
            <person name="Culley D."/>
            <person name="Daum C."/>
            <person name="Ezra D."/>
            <person name="Gonzalez J."/>
            <person name="Henrissat B."/>
            <person name="Kuo A."/>
            <person name="Liang C."/>
            <person name="Lipzen A."/>
            <person name="Lutzoni F."/>
            <person name="Magnuson J."/>
            <person name="Mondo S."/>
            <person name="Nolan M."/>
            <person name="Ohm R."/>
            <person name="Pangilinan J."/>
            <person name="Park H.-J."/>
            <person name="Ramirez L."/>
            <person name="Alfaro M."/>
            <person name="Sun H."/>
            <person name="Tritt A."/>
            <person name="Yoshinaga Y."/>
            <person name="Zwiers L.-H."/>
            <person name="Turgeon B."/>
            <person name="Goodwin S."/>
            <person name="Spatafora J."/>
            <person name="Crous P."/>
            <person name="Grigoriev I."/>
        </authorList>
    </citation>
    <scope>NUCLEOTIDE SEQUENCE</scope>
    <source>
        <strain evidence="2">CBS 627.86</strain>
    </source>
</reference>
<proteinExistence type="predicted"/>
<dbReference type="InterPro" id="IPR010730">
    <property type="entry name" value="HET"/>
</dbReference>
<evidence type="ECO:0000313" key="2">
    <source>
        <dbReference type="EMBL" id="KAF2122686.1"/>
    </source>
</evidence>
<evidence type="ECO:0000259" key="1">
    <source>
        <dbReference type="Pfam" id="PF06985"/>
    </source>
</evidence>
<dbReference type="Pfam" id="PF06985">
    <property type="entry name" value="HET"/>
    <property type="match status" value="1"/>
</dbReference>
<gene>
    <name evidence="2" type="ORF">BDV96DRAFT_639258</name>
</gene>
<evidence type="ECO:0000313" key="3">
    <source>
        <dbReference type="Proteomes" id="UP000799770"/>
    </source>
</evidence>
<dbReference type="Pfam" id="PF26639">
    <property type="entry name" value="Het-6_barrel"/>
    <property type="match status" value="1"/>
</dbReference>
<dbReference type="Proteomes" id="UP000799770">
    <property type="component" value="Unassembled WGS sequence"/>
</dbReference>
<dbReference type="EMBL" id="ML977310">
    <property type="protein sequence ID" value="KAF2122686.1"/>
    <property type="molecule type" value="Genomic_DNA"/>
</dbReference>